<gene>
    <name evidence="2" type="ordered locus">Belba_3600</name>
</gene>
<protein>
    <submittedName>
        <fullName evidence="2">Uncharacterized protein</fullName>
    </submittedName>
</protein>
<organism evidence="2 3">
    <name type="scientific">Belliella baltica (strain DSM 15883 / CIP 108006 / LMG 21964 / BA134)</name>
    <dbReference type="NCBI Taxonomy" id="866536"/>
    <lineage>
        <taxon>Bacteria</taxon>
        <taxon>Pseudomonadati</taxon>
        <taxon>Bacteroidota</taxon>
        <taxon>Cytophagia</taxon>
        <taxon>Cytophagales</taxon>
        <taxon>Cyclobacteriaceae</taxon>
        <taxon>Belliella</taxon>
    </lineage>
</organism>
<reference evidence="3" key="1">
    <citation type="submission" date="2012-06" db="EMBL/GenBank/DDBJ databases">
        <title>The complete genome of Belliella baltica DSM 15883.</title>
        <authorList>
            <person name="Lucas S."/>
            <person name="Copeland A."/>
            <person name="Lapidus A."/>
            <person name="Goodwin L."/>
            <person name="Pitluck S."/>
            <person name="Peters L."/>
            <person name="Mikhailova N."/>
            <person name="Davenport K."/>
            <person name="Kyrpides N."/>
            <person name="Mavromatis K."/>
            <person name="Pagani I."/>
            <person name="Ivanova N."/>
            <person name="Ovchinnikova G."/>
            <person name="Zeytun A."/>
            <person name="Detter J.C."/>
            <person name="Han C."/>
            <person name="Land M."/>
            <person name="Hauser L."/>
            <person name="Markowitz V."/>
            <person name="Cheng J.-F."/>
            <person name="Hugenholtz P."/>
            <person name="Woyke T."/>
            <person name="Wu D."/>
            <person name="Tindall B."/>
            <person name="Pomrenke H."/>
            <person name="Brambilla E."/>
            <person name="Klenk H.-P."/>
            <person name="Eisen J.A."/>
        </authorList>
    </citation>
    <scope>NUCLEOTIDE SEQUENCE [LARGE SCALE GENOMIC DNA]</scope>
    <source>
        <strain evidence="3">DSM 15883 / CIP 108006 / LMG 21964 / BA134</strain>
    </source>
</reference>
<feature type="signal peptide" evidence="1">
    <location>
        <begin position="1"/>
        <end position="24"/>
    </location>
</feature>
<keyword evidence="3" id="KW-1185">Reference proteome</keyword>
<accession>I3ZA26</accession>
<dbReference type="AlphaFoldDB" id="I3ZA26"/>
<proteinExistence type="predicted"/>
<dbReference type="HOGENOM" id="CLU_2931987_0_0_10"/>
<dbReference type="STRING" id="866536.Belba_3600"/>
<name>I3ZA26_BELBD</name>
<evidence type="ECO:0000256" key="1">
    <source>
        <dbReference type="SAM" id="SignalP"/>
    </source>
</evidence>
<keyword evidence="1" id="KW-0732">Signal</keyword>
<evidence type="ECO:0000313" key="2">
    <source>
        <dbReference type="EMBL" id="AFL86094.1"/>
    </source>
</evidence>
<dbReference type="PROSITE" id="PS51257">
    <property type="entry name" value="PROKAR_LIPOPROTEIN"/>
    <property type="match status" value="1"/>
</dbReference>
<dbReference type="KEGG" id="bbd:Belba_3600"/>
<evidence type="ECO:0000313" key="3">
    <source>
        <dbReference type="Proteomes" id="UP000006050"/>
    </source>
</evidence>
<feature type="chain" id="PRO_5003684783" evidence="1">
    <location>
        <begin position="25"/>
        <end position="60"/>
    </location>
</feature>
<dbReference type="EMBL" id="CP003281">
    <property type="protein sequence ID" value="AFL86094.1"/>
    <property type="molecule type" value="Genomic_DNA"/>
</dbReference>
<sequence length="60" mass="6578">MKKIIYLFPIIGLAIFANPQTLSACDGQIESITTVNMAKDRYCLFGGSKCGKVVHKVKCI</sequence>
<dbReference type="Proteomes" id="UP000006050">
    <property type="component" value="Chromosome"/>
</dbReference>
<dbReference type="RefSeq" id="WP_014774028.1">
    <property type="nucleotide sequence ID" value="NC_018010.1"/>
</dbReference>